<dbReference type="AlphaFoldDB" id="A0A3B1AV95"/>
<dbReference type="InterPro" id="IPR000836">
    <property type="entry name" value="PRTase_dom"/>
</dbReference>
<keyword evidence="2" id="KW-0328">Glycosyltransferase</keyword>
<feature type="domain" description="Phosphoribosyltransferase" evidence="1">
    <location>
        <begin position="25"/>
        <end position="172"/>
    </location>
</feature>
<dbReference type="PANTHER" id="PTHR43340:SF1">
    <property type="entry name" value="HYPOXANTHINE PHOSPHORIBOSYLTRANSFERASE"/>
    <property type="match status" value="1"/>
</dbReference>
<evidence type="ECO:0000259" key="1">
    <source>
        <dbReference type="Pfam" id="PF00156"/>
    </source>
</evidence>
<dbReference type="PANTHER" id="PTHR43340">
    <property type="entry name" value="HYPOXANTHINE-GUANINE PHOSPHORIBOSYLTRANSFERASE"/>
    <property type="match status" value="1"/>
</dbReference>
<sequence>MTAPDTEELLAEIRRVRSEADCLFTAEQVEAVLDRLSAEITADYENRNPLVVCVMNGGLIATAGLLQRMDFPLQSDYLHATRYRGETCGGELHWLHEPGHTLQGRAVIVVDDILDEGYTLAAIVEHCRTRGAASVESVALVEKRHTRKQGIVADYVGLVVEDRYVFGYGMDYKDYLRNAPGIFAVKD</sequence>
<dbReference type="SUPFAM" id="SSF53271">
    <property type="entry name" value="PRTase-like"/>
    <property type="match status" value="1"/>
</dbReference>
<dbReference type="NCBIfam" id="NF006605">
    <property type="entry name" value="PRK09162.1"/>
    <property type="match status" value="1"/>
</dbReference>
<accession>A0A3B1AV95</accession>
<protein>
    <submittedName>
        <fullName evidence="2">Hypoxanthine-guanine phosphoribosyltransferase</fullName>
        <ecNumber evidence="2">2.4.2.8</ecNumber>
    </submittedName>
</protein>
<reference evidence="2" key="1">
    <citation type="submission" date="2018-06" db="EMBL/GenBank/DDBJ databases">
        <authorList>
            <person name="Zhirakovskaya E."/>
        </authorList>
    </citation>
    <scope>NUCLEOTIDE SEQUENCE</scope>
</reference>
<dbReference type="CDD" id="cd06223">
    <property type="entry name" value="PRTases_typeI"/>
    <property type="match status" value="1"/>
</dbReference>
<dbReference type="EC" id="2.4.2.8" evidence="2"/>
<dbReference type="GO" id="GO:0006178">
    <property type="term" value="P:guanine salvage"/>
    <property type="evidence" value="ECO:0007669"/>
    <property type="project" value="TreeGrafter"/>
</dbReference>
<dbReference type="EMBL" id="UOFU01000316">
    <property type="protein sequence ID" value="VAX03218.1"/>
    <property type="molecule type" value="Genomic_DNA"/>
</dbReference>
<dbReference type="GO" id="GO:0032263">
    <property type="term" value="P:GMP salvage"/>
    <property type="evidence" value="ECO:0007669"/>
    <property type="project" value="TreeGrafter"/>
</dbReference>
<dbReference type="GO" id="GO:0032264">
    <property type="term" value="P:IMP salvage"/>
    <property type="evidence" value="ECO:0007669"/>
    <property type="project" value="TreeGrafter"/>
</dbReference>
<dbReference type="InterPro" id="IPR050408">
    <property type="entry name" value="HGPRT"/>
</dbReference>
<dbReference type="GO" id="GO:0000287">
    <property type="term" value="F:magnesium ion binding"/>
    <property type="evidence" value="ECO:0007669"/>
    <property type="project" value="TreeGrafter"/>
</dbReference>
<dbReference type="Pfam" id="PF00156">
    <property type="entry name" value="Pribosyltran"/>
    <property type="match status" value="1"/>
</dbReference>
<keyword evidence="2" id="KW-0808">Transferase</keyword>
<evidence type="ECO:0000313" key="2">
    <source>
        <dbReference type="EMBL" id="VAX03218.1"/>
    </source>
</evidence>
<organism evidence="2">
    <name type="scientific">hydrothermal vent metagenome</name>
    <dbReference type="NCBI Taxonomy" id="652676"/>
    <lineage>
        <taxon>unclassified sequences</taxon>
        <taxon>metagenomes</taxon>
        <taxon>ecological metagenomes</taxon>
    </lineage>
</organism>
<dbReference type="GO" id="GO:0046100">
    <property type="term" value="P:hypoxanthine metabolic process"/>
    <property type="evidence" value="ECO:0007669"/>
    <property type="project" value="TreeGrafter"/>
</dbReference>
<proteinExistence type="predicted"/>
<dbReference type="InterPro" id="IPR029057">
    <property type="entry name" value="PRTase-like"/>
</dbReference>
<gene>
    <name evidence="2" type="ORF">MNBD_GAMMA20-433</name>
</gene>
<dbReference type="GO" id="GO:0005829">
    <property type="term" value="C:cytosol"/>
    <property type="evidence" value="ECO:0007669"/>
    <property type="project" value="TreeGrafter"/>
</dbReference>
<name>A0A3B1AV95_9ZZZZ</name>
<dbReference type="GO" id="GO:0004422">
    <property type="term" value="F:hypoxanthine phosphoribosyltransferase activity"/>
    <property type="evidence" value="ECO:0007669"/>
    <property type="project" value="TreeGrafter"/>
</dbReference>
<dbReference type="Gene3D" id="3.40.50.2020">
    <property type="match status" value="1"/>
</dbReference>